<name>A0A553ZL92_9ACTN</name>
<dbReference type="EMBL" id="VKLS01000103">
    <property type="protein sequence ID" value="TSB42163.1"/>
    <property type="molecule type" value="Genomic_DNA"/>
</dbReference>
<organism evidence="1 2">
    <name type="scientific">Streptomyces benahoarensis</name>
    <dbReference type="NCBI Taxonomy" id="2595054"/>
    <lineage>
        <taxon>Bacteria</taxon>
        <taxon>Bacillati</taxon>
        <taxon>Actinomycetota</taxon>
        <taxon>Actinomycetes</taxon>
        <taxon>Kitasatosporales</taxon>
        <taxon>Streptomycetaceae</taxon>
        <taxon>Streptomyces</taxon>
    </lineage>
</organism>
<comment type="caution">
    <text evidence="1">The sequence shown here is derived from an EMBL/GenBank/DDBJ whole genome shotgun (WGS) entry which is preliminary data.</text>
</comment>
<proteinExistence type="predicted"/>
<protein>
    <submittedName>
        <fullName evidence="1">Uncharacterized protein</fullName>
    </submittedName>
</protein>
<sequence>MKLADLSVPLAALRLLAAEHPTLPAVDVDITPLFPCRLALCIHDHFGAFEAWRAALGISPESVTCSELSGGRTRALKAATTYAGADLTLAAYGDVAAPQVGEGR</sequence>
<evidence type="ECO:0000313" key="1">
    <source>
        <dbReference type="EMBL" id="TSB42163.1"/>
    </source>
</evidence>
<dbReference type="RefSeq" id="WP_143944284.1">
    <property type="nucleotide sequence ID" value="NZ_VKLS01000103.1"/>
</dbReference>
<dbReference type="Proteomes" id="UP000320888">
    <property type="component" value="Unassembled WGS sequence"/>
</dbReference>
<dbReference type="AlphaFoldDB" id="A0A553ZL92"/>
<gene>
    <name evidence="1" type="ORF">FNZ23_11355</name>
</gene>
<keyword evidence="2" id="KW-1185">Reference proteome</keyword>
<reference evidence="1 2" key="1">
    <citation type="submission" date="2019-07" db="EMBL/GenBank/DDBJ databases">
        <title>Draft genome for Streptomyces benahoarensis MZ03-48.</title>
        <authorList>
            <person name="Gonzalez-Pimentel J.L."/>
        </authorList>
    </citation>
    <scope>NUCLEOTIDE SEQUENCE [LARGE SCALE GENOMIC DNA]</scope>
    <source>
        <strain evidence="1 2">MZ03-48</strain>
    </source>
</reference>
<dbReference type="OrthoDB" id="3855658at2"/>
<accession>A0A553ZL92</accession>
<evidence type="ECO:0000313" key="2">
    <source>
        <dbReference type="Proteomes" id="UP000320888"/>
    </source>
</evidence>